<evidence type="ECO:0000313" key="14">
    <source>
        <dbReference type="Proteomes" id="UP000261600"/>
    </source>
</evidence>
<evidence type="ECO:0000259" key="12">
    <source>
        <dbReference type="PROSITE" id="PS50157"/>
    </source>
</evidence>
<dbReference type="PANTHER" id="PTHR23226:SF416">
    <property type="entry name" value="FI01424P"/>
    <property type="match status" value="1"/>
</dbReference>
<feature type="domain" description="C2H2-type" evidence="12">
    <location>
        <begin position="236"/>
        <end position="263"/>
    </location>
</feature>
<dbReference type="Pfam" id="PF00096">
    <property type="entry name" value="zf-C2H2"/>
    <property type="match status" value="3"/>
</dbReference>
<protein>
    <recommendedName>
        <fullName evidence="12">C2H2-type domain-containing protein</fullName>
    </recommendedName>
</protein>
<dbReference type="GO" id="GO:0000981">
    <property type="term" value="F:DNA-binding transcription factor activity, RNA polymerase II-specific"/>
    <property type="evidence" value="ECO:0007669"/>
    <property type="project" value="TreeGrafter"/>
</dbReference>
<evidence type="ECO:0000256" key="9">
    <source>
        <dbReference type="ARBA" id="ARBA00023242"/>
    </source>
</evidence>
<accession>A0A3Q3JW20</accession>
<evidence type="ECO:0000256" key="5">
    <source>
        <dbReference type="ARBA" id="ARBA00022771"/>
    </source>
</evidence>
<evidence type="ECO:0000256" key="3">
    <source>
        <dbReference type="ARBA" id="ARBA00022723"/>
    </source>
</evidence>
<feature type="domain" description="C2H2-type" evidence="12">
    <location>
        <begin position="208"/>
        <end position="235"/>
    </location>
</feature>
<reference evidence="13" key="1">
    <citation type="submission" date="2025-08" db="UniProtKB">
        <authorList>
            <consortium name="Ensembl"/>
        </authorList>
    </citation>
    <scope>IDENTIFICATION</scope>
</reference>
<feature type="region of interest" description="Disordered" evidence="11">
    <location>
        <begin position="61"/>
        <end position="114"/>
    </location>
</feature>
<dbReference type="FunFam" id="3.30.160.60:FF:000761">
    <property type="entry name" value="Zinc finger protein 449"/>
    <property type="match status" value="1"/>
</dbReference>
<keyword evidence="8" id="KW-0804">Transcription</keyword>
<feature type="compositionally biased region" description="Basic residues" evidence="11">
    <location>
        <begin position="97"/>
        <end position="114"/>
    </location>
</feature>
<dbReference type="Gene3D" id="3.30.160.60">
    <property type="entry name" value="Classic Zinc Finger"/>
    <property type="match status" value="3"/>
</dbReference>
<evidence type="ECO:0000256" key="1">
    <source>
        <dbReference type="ARBA" id="ARBA00004123"/>
    </source>
</evidence>
<keyword evidence="9" id="KW-0539">Nucleus</keyword>
<proteinExistence type="inferred from homology"/>
<dbReference type="PANTHER" id="PTHR23226">
    <property type="entry name" value="ZINC FINGER AND SCAN DOMAIN-CONTAINING"/>
    <property type="match status" value="1"/>
</dbReference>
<dbReference type="STRING" id="43700.ENSMALP00000019402"/>
<evidence type="ECO:0000256" key="6">
    <source>
        <dbReference type="ARBA" id="ARBA00022833"/>
    </source>
</evidence>
<feature type="domain" description="C2H2-type" evidence="12">
    <location>
        <begin position="319"/>
        <end position="346"/>
    </location>
</feature>
<keyword evidence="7" id="KW-0805">Transcription regulation</keyword>
<keyword evidence="14" id="KW-1185">Reference proteome</keyword>
<comment type="similarity">
    <text evidence="2">Belongs to the krueppel C2H2-type zinc-finger protein family.</text>
</comment>
<feature type="domain" description="C2H2-type" evidence="12">
    <location>
        <begin position="292"/>
        <end position="319"/>
    </location>
</feature>
<dbReference type="InterPro" id="IPR036236">
    <property type="entry name" value="Znf_C2H2_sf"/>
</dbReference>
<dbReference type="FunFam" id="3.30.160.60:FF:000060">
    <property type="entry name" value="zinc finger protein 436"/>
    <property type="match status" value="1"/>
</dbReference>
<dbReference type="GO" id="GO:0008270">
    <property type="term" value="F:zinc ion binding"/>
    <property type="evidence" value="ECO:0007669"/>
    <property type="project" value="UniProtKB-KW"/>
</dbReference>
<dbReference type="Proteomes" id="UP000261600">
    <property type="component" value="Unplaced"/>
</dbReference>
<evidence type="ECO:0000256" key="2">
    <source>
        <dbReference type="ARBA" id="ARBA00006991"/>
    </source>
</evidence>
<dbReference type="GO" id="GO:0005634">
    <property type="term" value="C:nucleus"/>
    <property type="evidence" value="ECO:0007669"/>
    <property type="project" value="UniProtKB-SubCell"/>
</dbReference>
<sequence>MGVKSKIRSKRRKTKACTRFGKTSQIVKMENMFSCNEPVPACSSSIHDAAFDGVDLNTVKQEHNKSDVSELSPEEAPLSQDQPVHSDPPAAPEGKPKMKKIKKRRRRRKTRWAARKKLKRPQIIECSFPSDVEMSAFSFESSLCNSVSGDARISLTLEEESEDVKEKVTEQTQSDQADVMTANTKVKFSSKIKNYDPRSQKLKSQKPLKCSFCGRCFRHITAFTVHRRIHTGEKPYRCPTCGKNFARLYQLNLHSEIHNKSHAVCYTTEEGAKHSQADSLDTPVGPSLNKPLRCSVCFKEFLKRATFKMHRRTRCGKPHTCSVCGKKFYQPSSLNVHEKTHWPVKPYSCTEGRNRSDIDQFLVSQSAAGQIPTPVCKCAHIINSQ</sequence>
<name>A0A3Q3JW20_MONAL</name>
<evidence type="ECO:0000256" key="11">
    <source>
        <dbReference type="SAM" id="MobiDB-lite"/>
    </source>
</evidence>
<dbReference type="Ensembl" id="ENSMALT00000019787.1">
    <property type="protein sequence ID" value="ENSMALP00000019402.1"/>
    <property type="gene ID" value="ENSMALG00000013539.1"/>
</dbReference>
<dbReference type="SMART" id="SM00355">
    <property type="entry name" value="ZnF_C2H2"/>
    <property type="match status" value="4"/>
</dbReference>
<evidence type="ECO:0000256" key="7">
    <source>
        <dbReference type="ARBA" id="ARBA00023015"/>
    </source>
</evidence>
<evidence type="ECO:0000256" key="10">
    <source>
        <dbReference type="PROSITE-ProRule" id="PRU00042"/>
    </source>
</evidence>
<reference evidence="13" key="2">
    <citation type="submission" date="2025-09" db="UniProtKB">
        <authorList>
            <consortium name="Ensembl"/>
        </authorList>
    </citation>
    <scope>IDENTIFICATION</scope>
</reference>
<organism evidence="13 14">
    <name type="scientific">Monopterus albus</name>
    <name type="common">Swamp eel</name>
    <dbReference type="NCBI Taxonomy" id="43700"/>
    <lineage>
        <taxon>Eukaryota</taxon>
        <taxon>Metazoa</taxon>
        <taxon>Chordata</taxon>
        <taxon>Craniata</taxon>
        <taxon>Vertebrata</taxon>
        <taxon>Euteleostomi</taxon>
        <taxon>Actinopterygii</taxon>
        <taxon>Neopterygii</taxon>
        <taxon>Teleostei</taxon>
        <taxon>Neoteleostei</taxon>
        <taxon>Acanthomorphata</taxon>
        <taxon>Anabantaria</taxon>
        <taxon>Synbranchiformes</taxon>
        <taxon>Synbranchidae</taxon>
        <taxon>Monopterus</taxon>
    </lineage>
</organism>
<evidence type="ECO:0000313" key="13">
    <source>
        <dbReference type="Ensembl" id="ENSMALP00000019402.1"/>
    </source>
</evidence>
<keyword evidence="4" id="KW-0677">Repeat</keyword>
<evidence type="ECO:0000256" key="4">
    <source>
        <dbReference type="ARBA" id="ARBA00022737"/>
    </source>
</evidence>
<dbReference type="FunFam" id="3.30.160.60:FF:000690">
    <property type="entry name" value="Zinc finger protein 354C"/>
    <property type="match status" value="1"/>
</dbReference>
<keyword evidence="3" id="KW-0479">Metal-binding</keyword>
<evidence type="ECO:0000256" key="8">
    <source>
        <dbReference type="ARBA" id="ARBA00023163"/>
    </source>
</evidence>
<dbReference type="AlphaFoldDB" id="A0A3Q3JW20"/>
<comment type="subcellular location">
    <subcellularLocation>
        <location evidence="1">Nucleus</location>
    </subcellularLocation>
</comment>
<keyword evidence="6" id="KW-0862">Zinc</keyword>
<dbReference type="SUPFAM" id="SSF57667">
    <property type="entry name" value="beta-beta-alpha zinc fingers"/>
    <property type="match status" value="2"/>
</dbReference>
<dbReference type="PROSITE" id="PS50157">
    <property type="entry name" value="ZINC_FINGER_C2H2_2"/>
    <property type="match status" value="4"/>
</dbReference>
<dbReference type="GO" id="GO:0000978">
    <property type="term" value="F:RNA polymerase II cis-regulatory region sequence-specific DNA binding"/>
    <property type="evidence" value="ECO:0007669"/>
    <property type="project" value="TreeGrafter"/>
</dbReference>
<dbReference type="PROSITE" id="PS00028">
    <property type="entry name" value="ZINC_FINGER_C2H2_1"/>
    <property type="match status" value="3"/>
</dbReference>
<keyword evidence="5 10" id="KW-0863">Zinc-finger</keyword>
<dbReference type="InterPro" id="IPR013087">
    <property type="entry name" value="Znf_C2H2_type"/>
</dbReference>